<gene>
    <name evidence="1" type="ORF">LPJ66_000181</name>
</gene>
<evidence type="ECO:0000313" key="1">
    <source>
        <dbReference type="EMBL" id="KAJ1902186.1"/>
    </source>
</evidence>
<proteinExistence type="predicted"/>
<comment type="caution">
    <text evidence="1">The sequence shown here is derived from an EMBL/GenBank/DDBJ whole genome shotgun (WGS) entry which is preliminary data.</text>
</comment>
<keyword evidence="2" id="KW-1185">Reference proteome</keyword>
<accession>A0ACC1IWS9</accession>
<evidence type="ECO:0000313" key="2">
    <source>
        <dbReference type="Proteomes" id="UP001150581"/>
    </source>
</evidence>
<dbReference type="EMBL" id="JANBPG010000004">
    <property type="protein sequence ID" value="KAJ1902186.1"/>
    <property type="molecule type" value="Genomic_DNA"/>
</dbReference>
<sequence length="1152" mass="124124">MAEMTTPEQNSGEEGLHLLQLQQNKQQTLTEESSGYFTPPATATPAASITAHLGKHSVACAPTAATKQQKEQRSSLSLPITNSKPPAASRRYSANPNDLSTYTSVTPLSPATSPSRRRISLSTDKFLPPLQIHKRLSTPTQTPIIIGGPRAAPLRIARKDSKVDNSDDVALMLARAEVANDLLFKDPKRVVIEHGHLHTDEGTLRLLIDVSTPPAAKQLQALVPLQTPAPLVASEFASELAEYTASALSSVSAVDVDEDADSDYSPKQSTDSETTATMADSSTGKAGSAESKGDKEGGHGLSKAPLTVNTQQAVESRNSGSGNSSCRPDSYKVYPEGDDRALPAFILNSQTIEELDAVTSAWEAALDTLGDGGFWRSVVNDVDGLKKRAPLHLSAKIRAGIPAAVRGVVWQTLTQARSTYLQTVYTQLIQEYSPHERIIRRDLTRTFPRIPVFKGEGGEGQQRLFRILKAYSLYDAEVGYCQGLGFIIGPLIMSMGECEAFCVLVRLMETYDLRGMFTEDMAGLHLRLFQFQILAAEIVPDVMAHLERYGVVAAMYVPSWFLSLFAYTMPLGFVLRAMDVIMTEGAPESIMRIGIALLQRNADKILRQDDFESAMGVLNGGLYDDENNSRDRPGFVLQEAAKLSAVVTQQRLEELEARYCSEQGIVPRTGRPSMSSPTAAAGADAAEATTNHAIMKFLGWPWTKDSAGSGASSAPPPPQVTSAQPKWRVSSLGRGLGAGSDSDDDAANADELIAHLYHQQQQRTGRISPRILELTESQRAHSHQLREQMLKSLQAQDNAPATMLGMVSSLAAQSQNQQNQYGEVKSRISVADSLASDNSSGGDSGLHNCRSPSSAVPRGGLGGEPSDSAWRDEVLEPLQRQLHDARVTCDTHRDALVALQADHESLRAELAMAKTQRAGLAEDNEQLRMALRRAEADRTKSQQESEHNLERAQRSEGVLIQARMDLAEADEEKHLLVRQLNNLRKFIAAESAGSTSEGAQLSPIQEDGVLSRTRMVSMDEYPQANISSPPLGAKPSRFSISSIASNWSAIRGAIASPRPSMQQDAPGNDSSADSAAPFSAPLTVSTQQGGVIRTHSALSPPVLSPALSAGSLNGSSKPSAIPLAMLHRSKTSPPMTMMTSPTEDDDSSSSSK</sequence>
<protein>
    <submittedName>
        <fullName evidence="1">Uncharacterized protein</fullName>
    </submittedName>
</protein>
<name>A0ACC1IWS9_9FUNG</name>
<dbReference type="Proteomes" id="UP001150581">
    <property type="component" value="Unassembled WGS sequence"/>
</dbReference>
<reference evidence="1" key="1">
    <citation type="submission" date="2022-07" db="EMBL/GenBank/DDBJ databases">
        <title>Phylogenomic reconstructions and comparative analyses of Kickxellomycotina fungi.</title>
        <authorList>
            <person name="Reynolds N.K."/>
            <person name="Stajich J.E."/>
            <person name="Barry K."/>
            <person name="Grigoriev I.V."/>
            <person name="Crous P."/>
            <person name="Smith M.E."/>
        </authorList>
    </citation>
    <scope>NUCLEOTIDE SEQUENCE</scope>
    <source>
        <strain evidence="1">Benny 63K</strain>
    </source>
</reference>
<organism evidence="1 2">
    <name type="scientific">Kickxella alabastrina</name>
    <dbReference type="NCBI Taxonomy" id="61397"/>
    <lineage>
        <taxon>Eukaryota</taxon>
        <taxon>Fungi</taxon>
        <taxon>Fungi incertae sedis</taxon>
        <taxon>Zoopagomycota</taxon>
        <taxon>Kickxellomycotina</taxon>
        <taxon>Kickxellomycetes</taxon>
        <taxon>Kickxellales</taxon>
        <taxon>Kickxellaceae</taxon>
        <taxon>Kickxella</taxon>
    </lineage>
</organism>